<keyword evidence="2" id="KW-1185">Reference proteome</keyword>
<name>A0ACC3AEA4_9EURO</name>
<accession>A0ACC3AEA4</accession>
<proteinExistence type="predicted"/>
<gene>
    <name evidence="1" type="ORF">H2198_002504</name>
</gene>
<evidence type="ECO:0000313" key="1">
    <source>
        <dbReference type="EMBL" id="KAJ9660567.1"/>
    </source>
</evidence>
<sequence>MSASIEDVAGTKYQDATEIASAPLQPRNPVFTNALPFIIGGSSGIVATICVQPLDMIKVRMQLSDRGTRSTTGPLSVTVVKDLWSNGKVLGFYQGISAAISRQVVYGTSRLGLFVKFEDFLKRRAERTRSAYGFWQRALASVCAGGLGAAIGNPTEVALIRIQSDGLRPVSQRKNYRSVIDALTGISRQEGISALWSGSFPTIIRAMSTNFGQLAFFSESKHQLQTHTKLSDRARTLVASAIGGFCAAFFSMPFDFVKSRLQSQQEIPGGSRHYTGMLDCFVKVARDEGLSGFYRGFPAYFSRMAPHS</sequence>
<organism evidence="1 2">
    <name type="scientific">Neophaeococcomyces mojaviensis</name>
    <dbReference type="NCBI Taxonomy" id="3383035"/>
    <lineage>
        <taxon>Eukaryota</taxon>
        <taxon>Fungi</taxon>
        <taxon>Dikarya</taxon>
        <taxon>Ascomycota</taxon>
        <taxon>Pezizomycotina</taxon>
        <taxon>Eurotiomycetes</taxon>
        <taxon>Chaetothyriomycetidae</taxon>
        <taxon>Chaetothyriales</taxon>
        <taxon>Chaetothyriales incertae sedis</taxon>
        <taxon>Neophaeococcomyces</taxon>
    </lineage>
</organism>
<dbReference type="EMBL" id="JAPDRQ010000030">
    <property type="protein sequence ID" value="KAJ9660567.1"/>
    <property type="molecule type" value="Genomic_DNA"/>
</dbReference>
<protein>
    <submittedName>
        <fullName evidence="1">Uncharacterized protein</fullName>
    </submittedName>
</protein>
<comment type="caution">
    <text evidence="1">The sequence shown here is derived from an EMBL/GenBank/DDBJ whole genome shotgun (WGS) entry which is preliminary data.</text>
</comment>
<dbReference type="Proteomes" id="UP001172386">
    <property type="component" value="Unassembled WGS sequence"/>
</dbReference>
<evidence type="ECO:0000313" key="2">
    <source>
        <dbReference type="Proteomes" id="UP001172386"/>
    </source>
</evidence>
<reference evidence="1" key="1">
    <citation type="submission" date="2022-10" db="EMBL/GenBank/DDBJ databases">
        <title>Culturing micro-colonial fungi from biological soil crusts in the Mojave desert and describing Neophaeococcomyces mojavensis, and introducing the new genera and species Taxawa tesnikishii.</title>
        <authorList>
            <person name="Kurbessoian T."/>
            <person name="Stajich J.E."/>
        </authorList>
    </citation>
    <scope>NUCLEOTIDE SEQUENCE</scope>
    <source>
        <strain evidence="1">JES_112</strain>
    </source>
</reference>